<organism evidence="2 3">
    <name type="scientific">Elysia chlorotica</name>
    <name type="common">Eastern emerald elysia</name>
    <name type="synonym">Sea slug</name>
    <dbReference type="NCBI Taxonomy" id="188477"/>
    <lineage>
        <taxon>Eukaryota</taxon>
        <taxon>Metazoa</taxon>
        <taxon>Spiralia</taxon>
        <taxon>Lophotrochozoa</taxon>
        <taxon>Mollusca</taxon>
        <taxon>Gastropoda</taxon>
        <taxon>Heterobranchia</taxon>
        <taxon>Euthyneura</taxon>
        <taxon>Panpulmonata</taxon>
        <taxon>Sacoglossa</taxon>
        <taxon>Placobranchoidea</taxon>
        <taxon>Plakobranchidae</taxon>
        <taxon>Elysia</taxon>
    </lineage>
</organism>
<evidence type="ECO:0000256" key="1">
    <source>
        <dbReference type="SAM" id="MobiDB-lite"/>
    </source>
</evidence>
<dbReference type="InterPro" id="IPR039604">
    <property type="entry name" value="Bfr1"/>
</dbReference>
<dbReference type="STRING" id="188477.A0A3S0ZGZ1"/>
<proteinExistence type="predicted"/>
<dbReference type="GO" id="GO:1990904">
    <property type="term" value="C:ribonucleoprotein complex"/>
    <property type="evidence" value="ECO:0007669"/>
    <property type="project" value="TreeGrafter"/>
</dbReference>
<dbReference type="Proteomes" id="UP000271974">
    <property type="component" value="Unassembled WGS sequence"/>
</dbReference>
<keyword evidence="3" id="KW-1185">Reference proteome</keyword>
<evidence type="ECO:0008006" key="4">
    <source>
        <dbReference type="Google" id="ProtNLM"/>
    </source>
</evidence>
<gene>
    <name evidence="2" type="ORF">EGW08_013540</name>
</gene>
<comment type="caution">
    <text evidence="2">The sequence shown here is derived from an EMBL/GenBank/DDBJ whole genome shotgun (WGS) entry which is preliminary data.</text>
</comment>
<name>A0A3S0ZGZ1_ELYCH</name>
<dbReference type="PANTHER" id="PTHR31027:SF2">
    <property type="entry name" value="LEBERCILIN DOMAIN-CONTAINING PROTEIN"/>
    <property type="match status" value="1"/>
</dbReference>
<feature type="region of interest" description="Disordered" evidence="1">
    <location>
        <begin position="1"/>
        <end position="35"/>
    </location>
</feature>
<dbReference type="GO" id="GO:0042175">
    <property type="term" value="C:nuclear outer membrane-endoplasmic reticulum membrane network"/>
    <property type="evidence" value="ECO:0007669"/>
    <property type="project" value="TreeGrafter"/>
</dbReference>
<feature type="non-terminal residue" evidence="2">
    <location>
        <position position="437"/>
    </location>
</feature>
<dbReference type="PANTHER" id="PTHR31027">
    <property type="entry name" value="NUCLEAR SEGREGATION PROTEIN BFR1"/>
    <property type="match status" value="1"/>
</dbReference>
<evidence type="ECO:0000313" key="3">
    <source>
        <dbReference type="Proteomes" id="UP000271974"/>
    </source>
</evidence>
<feature type="compositionally biased region" description="Acidic residues" evidence="1">
    <location>
        <begin position="1"/>
        <end position="10"/>
    </location>
</feature>
<accession>A0A3S0ZGZ1</accession>
<dbReference type="GO" id="GO:0003729">
    <property type="term" value="F:mRNA binding"/>
    <property type="evidence" value="ECO:0007669"/>
    <property type="project" value="TreeGrafter"/>
</dbReference>
<dbReference type="AlphaFoldDB" id="A0A3S0ZGZ1"/>
<reference evidence="2 3" key="1">
    <citation type="submission" date="2019-01" db="EMBL/GenBank/DDBJ databases">
        <title>A draft genome assembly of the solar-powered sea slug Elysia chlorotica.</title>
        <authorList>
            <person name="Cai H."/>
            <person name="Li Q."/>
            <person name="Fang X."/>
            <person name="Li J."/>
            <person name="Curtis N.E."/>
            <person name="Altenburger A."/>
            <person name="Shibata T."/>
            <person name="Feng M."/>
            <person name="Maeda T."/>
            <person name="Schwartz J.A."/>
            <person name="Shigenobu S."/>
            <person name="Lundholm N."/>
            <person name="Nishiyama T."/>
            <person name="Yang H."/>
            <person name="Hasebe M."/>
            <person name="Li S."/>
            <person name="Pierce S.K."/>
            <person name="Wang J."/>
        </authorList>
    </citation>
    <scope>NUCLEOTIDE SEQUENCE [LARGE SCALE GENOMIC DNA]</scope>
    <source>
        <strain evidence="2">EC2010</strain>
        <tissue evidence="2">Whole organism of an adult</tissue>
    </source>
</reference>
<dbReference type="GO" id="GO:0008298">
    <property type="term" value="P:intracellular mRNA localization"/>
    <property type="evidence" value="ECO:0007669"/>
    <property type="project" value="TreeGrafter"/>
</dbReference>
<feature type="region of interest" description="Disordered" evidence="1">
    <location>
        <begin position="328"/>
        <end position="351"/>
    </location>
</feature>
<feature type="compositionally biased region" description="Basic residues" evidence="1">
    <location>
        <begin position="337"/>
        <end position="347"/>
    </location>
</feature>
<dbReference type="OrthoDB" id="2195113at2759"/>
<feature type="compositionally biased region" description="Basic and acidic residues" evidence="1">
    <location>
        <begin position="22"/>
        <end position="35"/>
    </location>
</feature>
<protein>
    <recommendedName>
        <fullName evidence="4">Lebercilin domain-containing protein</fullName>
    </recommendedName>
</protein>
<evidence type="ECO:0000313" key="2">
    <source>
        <dbReference type="EMBL" id="RUS78685.1"/>
    </source>
</evidence>
<dbReference type="EMBL" id="RQTK01000495">
    <property type="protein sequence ID" value="RUS78685.1"/>
    <property type="molecule type" value="Genomic_DNA"/>
</dbReference>
<sequence length="437" mass="50302">MEEDLEDENVDCNLQVQPSEDALDKKTKPPNKRRFEEEMLDLTNQIKEKETEMESLKSSGALHISKELNSLRAEKSAKIAQRREIDEELERINNKILPEKMKQLNQLELSLYYKNEEKINTAIQRLEWNLKAHSYKLSEEKKIVSEIDGLRRSKKTLGQYLTLKQEIGVIRDQLRHLREERDALFRSVSQIKAKEEKLKADASGAKSSVYHLKKALDALYETRRSIQATFRRQKDEYHEVKERQKQEGLRRKESFLLDKRKRIAEKEAAKVPFEEEVHLCNTLIAYLGRFNTLPVSESSVDSQDDPEFAEEIGDGQYILLKKSGVNEADEPTANSRKLIRRNRRSSRKQSMIKQMTHTAEVLNQFLTLRLVAPATTADVGDTLNQLVALKSQYEQEQDQALSCSLNEVASDAGVSATESLICEMSRQVSKTESSEEG</sequence>
<dbReference type="GO" id="GO:0005783">
    <property type="term" value="C:endoplasmic reticulum"/>
    <property type="evidence" value="ECO:0007669"/>
    <property type="project" value="TreeGrafter"/>
</dbReference>